<evidence type="ECO:0000256" key="6">
    <source>
        <dbReference type="ARBA" id="ARBA00023288"/>
    </source>
</evidence>
<evidence type="ECO:0000313" key="9">
    <source>
        <dbReference type="Proteomes" id="UP000215413"/>
    </source>
</evidence>
<dbReference type="SUPFAM" id="SSF53850">
    <property type="entry name" value="Periplasmic binding protein-like II"/>
    <property type="match status" value="1"/>
</dbReference>
<comment type="similarity">
    <text evidence="2">Belongs to the NlpA lipoprotein family.</text>
</comment>
<feature type="signal peptide" evidence="7">
    <location>
        <begin position="1"/>
        <end position="25"/>
    </location>
</feature>
<evidence type="ECO:0000256" key="5">
    <source>
        <dbReference type="ARBA" id="ARBA00023139"/>
    </source>
</evidence>
<keyword evidence="6" id="KW-0449">Lipoprotein</keyword>
<dbReference type="Proteomes" id="UP000215413">
    <property type="component" value="Unassembled WGS sequence"/>
</dbReference>
<evidence type="ECO:0000256" key="2">
    <source>
        <dbReference type="ARBA" id="ARBA00008973"/>
    </source>
</evidence>
<comment type="subcellular location">
    <subcellularLocation>
        <location evidence="1">Membrane</location>
        <topology evidence="1">Lipid-anchor</topology>
    </subcellularLocation>
</comment>
<evidence type="ECO:0000256" key="7">
    <source>
        <dbReference type="SAM" id="SignalP"/>
    </source>
</evidence>
<dbReference type="EMBL" id="NDYC01000009">
    <property type="protein sequence ID" value="OXZ28610.1"/>
    <property type="molecule type" value="Genomic_DNA"/>
</dbReference>
<keyword evidence="5" id="KW-0564">Palmitate</keyword>
<proteinExistence type="inferred from homology"/>
<keyword evidence="3 7" id="KW-0732">Signal</keyword>
<dbReference type="PANTHER" id="PTHR30429">
    <property type="entry name" value="D-METHIONINE-BINDING LIPOPROTEIN METQ"/>
    <property type="match status" value="1"/>
</dbReference>
<name>A0A233V885_FINMA</name>
<protein>
    <submittedName>
        <fullName evidence="8">Methionine-binding protein</fullName>
    </submittedName>
</protein>
<evidence type="ECO:0000313" key="8">
    <source>
        <dbReference type="EMBL" id="OXZ28610.1"/>
    </source>
</evidence>
<evidence type="ECO:0000256" key="4">
    <source>
        <dbReference type="ARBA" id="ARBA00023136"/>
    </source>
</evidence>
<dbReference type="AlphaFoldDB" id="A0A233V885"/>
<dbReference type="RefSeq" id="WP_002835652.1">
    <property type="nucleotide sequence ID" value="NZ_NDYC01000009.1"/>
</dbReference>
<feature type="chain" id="PRO_5011303314" evidence="7">
    <location>
        <begin position="26"/>
        <end position="277"/>
    </location>
</feature>
<dbReference type="InterPro" id="IPR004872">
    <property type="entry name" value="Lipoprotein_NlpA"/>
</dbReference>
<evidence type="ECO:0000256" key="3">
    <source>
        <dbReference type="ARBA" id="ARBA00022729"/>
    </source>
</evidence>
<gene>
    <name evidence="8" type="ORF">B9N49_01545</name>
</gene>
<dbReference type="PROSITE" id="PS51257">
    <property type="entry name" value="PROKAR_LIPOPROTEIN"/>
    <property type="match status" value="1"/>
</dbReference>
<evidence type="ECO:0000256" key="1">
    <source>
        <dbReference type="ARBA" id="ARBA00004635"/>
    </source>
</evidence>
<comment type="caution">
    <text evidence="8">The sequence shown here is derived from an EMBL/GenBank/DDBJ whole genome shotgun (WGS) entry which is preliminary data.</text>
</comment>
<dbReference type="Pfam" id="PF03180">
    <property type="entry name" value="Lipoprotein_9"/>
    <property type="match status" value="1"/>
</dbReference>
<reference evidence="9" key="1">
    <citation type="submission" date="2017-04" db="EMBL/GenBank/DDBJ databases">
        <title>Finegoldia magna isolated from orthopedic joint implant-associated infections.</title>
        <authorList>
            <person name="Bjorklund S."/>
            <person name="Bruggemann H."/>
            <person name="Jensen A."/>
            <person name="Hellmark B."/>
            <person name="Soderquist B."/>
        </authorList>
    </citation>
    <scope>NUCLEOTIDE SEQUENCE [LARGE SCALE GENOMIC DNA]</scope>
    <source>
        <strain evidence="9">CCUG 54800</strain>
    </source>
</reference>
<keyword evidence="4" id="KW-0472">Membrane</keyword>
<organism evidence="8 9">
    <name type="scientific">Finegoldia magna</name>
    <name type="common">Peptostreptococcus magnus</name>
    <dbReference type="NCBI Taxonomy" id="1260"/>
    <lineage>
        <taxon>Bacteria</taxon>
        <taxon>Bacillati</taxon>
        <taxon>Bacillota</taxon>
        <taxon>Tissierellia</taxon>
        <taxon>Tissierellales</taxon>
        <taxon>Peptoniphilaceae</taxon>
        <taxon>Finegoldia</taxon>
    </lineage>
</organism>
<accession>A0A233V885</accession>
<dbReference type="Gene3D" id="3.40.190.10">
    <property type="entry name" value="Periplasmic binding protein-like II"/>
    <property type="match status" value="2"/>
</dbReference>
<dbReference type="GO" id="GO:0016020">
    <property type="term" value="C:membrane"/>
    <property type="evidence" value="ECO:0007669"/>
    <property type="project" value="UniProtKB-SubCell"/>
</dbReference>
<sequence length="277" mass="31367">MKNKFLKVVLLATLMILLVACGKKTQNNSGEMNKEKVVIGGTALSQVYYEPLAEKYKEMGYKTEFKMFDSNQIPLEALQNGDIDISIAQHKKYVMSFNKNNNADLDLVKPYGMYTGIGLYSEKYSKIEDIPENGSIAIMNDAMNENIALRILEKSGLIKIDQNAKLATVADIVENKKNLKIKEIEQAQLVSSLSDVDAACIFFTHMSNAKKDPSKYLARDDEMINYPMGPFVKKENVNAKWAVDFAKCYRDKDVQEKIKQLFPGVFEFYTDDSQVSE</sequence>
<dbReference type="PANTHER" id="PTHR30429:SF0">
    <property type="entry name" value="METHIONINE-BINDING LIPOPROTEIN METQ"/>
    <property type="match status" value="1"/>
</dbReference>